<dbReference type="EMBL" id="JABMIG020000004">
    <property type="protein sequence ID" value="KAL3805054.1"/>
    <property type="molecule type" value="Genomic_DNA"/>
</dbReference>
<accession>A0ABD3QXR7</accession>
<keyword evidence="3" id="KW-1185">Reference proteome</keyword>
<name>A0ABD3QXR7_9STRA</name>
<dbReference type="SUPFAM" id="SSF54236">
    <property type="entry name" value="Ubiquitin-like"/>
    <property type="match status" value="1"/>
</dbReference>
<proteinExistence type="predicted"/>
<protein>
    <recommendedName>
        <fullName evidence="4">Ubiquitin-like domain-containing protein</fullName>
    </recommendedName>
</protein>
<dbReference type="PANTHER" id="PTHR47725">
    <property type="entry name" value="OS03G0364000 PROTEIN"/>
    <property type="match status" value="1"/>
</dbReference>
<evidence type="ECO:0000256" key="1">
    <source>
        <dbReference type="SAM" id="MobiDB-lite"/>
    </source>
</evidence>
<dbReference type="InterPro" id="IPR029071">
    <property type="entry name" value="Ubiquitin-like_domsf"/>
</dbReference>
<dbReference type="Gene3D" id="3.10.20.90">
    <property type="entry name" value="Phosphatidylinositol 3-kinase Catalytic Subunit, Chain A, domain 1"/>
    <property type="match status" value="1"/>
</dbReference>
<dbReference type="Proteomes" id="UP001516023">
    <property type="component" value="Unassembled WGS sequence"/>
</dbReference>
<dbReference type="AlphaFoldDB" id="A0ABD3QXR7"/>
<evidence type="ECO:0000313" key="3">
    <source>
        <dbReference type="Proteomes" id="UP001516023"/>
    </source>
</evidence>
<evidence type="ECO:0008006" key="4">
    <source>
        <dbReference type="Google" id="ProtNLM"/>
    </source>
</evidence>
<comment type="caution">
    <text evidence="2">The sequence shown here is derived from an EMBL/GenBank/DDBJ whole genome shotgun (WGS) entry which is preliminary data.</text>
</comment>
<gene>
    <name evidence="2" type="ORF">HJC23_003282</name>
</gene>
<evidence type="ECO:0000313" key="2">
    <source>
        <dbReference type="EMBL" id="KAL3805054.1"/>
    </source>
</evidence>
<sequence length="117" mass="12887">MSSEGKDYIIVKRRNQTFFILVSPTSTSLDVKTEISKAIGQDAISPPLMRLYLVRDENNGGKGEEEKLLPDAATLADHEVKNAEVLYVTFPKGWEEGGAEAGGDWETVSSVSRRDNN</sequence>
<organism evidence="2 3">
    <name type="scientific">Cyclotella cryptica</name>
    <dbReference type="NCBI Taxonomy" id="29204"/>
    <lineage>
        <taxon>Eukaryota</taxon>
        <taxon>Sar</taxon>
        <taxon>Stramenopiles</taxon>
        <taxon>Ochrophyta</taxon>
        <taxon>Bacillariophyta</taxon>
        <taxon>Coscinodiscophyceae</taxon>
        <taxon>Thalassiosirophycidae</taxon>
        <taxon>Stephanodiscales</taxon>
        <taxon>Stephanodiscaceae</taxon>
        <taxon>Cyclotella</taxon>
    </lineage>
</organism>
<reference evidence="2 3" key="1">
    <citation type="journal article" date="2020" name="G3 (Bethesda)">
        <title>Improved Reference Genome for Cyclotella cryptica CCMP332, a Model for Cell Wall Morphogenesis, Salinity Adaptation, and Lipid Production in Diatoms (Bacillariophyta).</title>
        <authorList>
            <person name="Roberts W.R."/>
            <person name="Downey K.M."/>
            <person name="Ruck E.C."/>
            <person name="Traller J.C."/>
            <person name="Alverson A.J."/>
        </authorList>
    </citation>
    <scope>NUCLEOTIDE SEQUENCE [LARGE SCALE GENOMIC DNA]</scope>
    <source>
        <strain evidence="2 3">CCMP332</strain>
    </source>
</reference>
<dbReference type="PANTHER" id="PTHR47725:SF2">
    <property type="entry name" value="UBIQUITIN-LIKE DOMAIN-CONTAINING PROTEIN"/>
    <property type="match status" value="1"/>
</dbReference>
<feature type="region of interest" description="Disordered" evidence="1">
    <location>
        <begin position="95"/>
        <end position="117"/>
    </location>
</feature>